<feature type="domain" description="NYN" evidence="1">
    <location>
        <begin position="4"/>
        <end position="154"/>
    </location>
</feature>
<proteinExistence type="predicted"/>
<dbReference type="Gene3D" id="3.40.50.1010">
    <property type="entry name" value="5'-nuclease"/>
    <property type="match status" value="1"/>
</dbReference>
<dbReference type="GO" id="GO:0004540">
    <property type="term" value="F:RNA nuclease activity"/>
    <property type="evidence" value="ECO:0007669"/>
    <property type="project" value="InterPro"/>
</dbReference>
<dbReference type="Pfam" id="PF01936">
    <property type="entry name" value="NYN"/>
    <property type="match status" value="1"/>
</dbReference>
<reference evidence="3" key="1">
    <citation type="submission" date="2009-01" db="EMBL/GenBank/DDBJ databases">
        <title>Complete sequence of plasmid 1 of Methylobacterium nodulans ORS 2060.</title>
        <authorList>
            <consortium name="US DOE Joint Genome Institute"/>
            <person name="Lucas S."/>
            <person name="Copeland A."/>
            <person name="Lapidus A."/>
            <person name="Glavina del Rio T."/>
            <person name="Dalin E."/>
            <person name="Tice H."/>
            <person name="Bruce D."/>
            <person name="Goodwin L."/>
            <person name="Pitluck S."/>
            <person name="Sims D."/>
            <person name="Brettin T."/>
            <person name="Detter J.C."/>
            <person name="Han C."/>
            <person name="Larimer F."/>
            <person name="Land M."/>
            <person name="Hauser L."/>
            <person name="Kyrpides N."/>
            <person name="Ivanova N."/>
            <person name="Marx C.J."/>
            <person name="Richardson P."/>
        </authorList>
    </citation>
    <scope>NUCLEOTIDE SEQUENCE [LARGE SCALE GENOMIC DNA]</scope>
    <source>
        <strain evidence="3">LMG 21967 / CNCM I-2342 / ORS 2060</strain>
        <plasmid evidence="3">Plasmid pMNOD01</plasmid>
    </source>
</reference>
<dbReference type="EMBL" id="CP001350">
    <property type="protein sequence ID" value="ACL62539.1"/>
    <property type="molecule type" value="Genomic_DNA"/>
</dbReference>
<dbReference type="AlphaFoldDB" id="B8IVU9"/>
<evidence type="ECO:0000313" key="3">
    <source>
        <dbReference type="Proteomes" id="UP000008207"/>
    </source>
</evidence>
<dbReference type="OrthoDB" id="9809421at2"/>
<gene>
    <name evidence="2" type="ordered locus">Mnod_8422</name>
</gene>
<dbReference type="CDD" id="cd18722">
    <property type="entry name" value="PIN_NicB-like"/>
    <property type="match status" value="1"/>
</dbReference>
<organism evidence="2 3">
    <name type="scientific">Methylobacterium nodulans (strain LMG 21967 / CNCM I-2342 / ORS 2060)</name>
    <dbReference type="NCBI Taxonomy" id="460265"/>
    <lineage>
        <taxon>Bacteria</taxon>
        <taxon>Pseudomonadati</taxon>
        <taxon>Pseudomonadota</taxon>
        <taxon>Alphaproteobacteria</taxon>
        <taxon>Hyphomicrobiales</taxon>
        <taxon>Methylobacteriaceae</taxon>
        <taxon>Methylobacterium</taxon>
    </lineage>
</organism>
<sequence length="204" mass="22798">MRRVIAYVDGFNLYHAIDDLQKPHLKWLDLWQLAQSICGTGETLIEVNFFTAYPTWKPGPMKRHQVYVKALRHAGVNCVIGHFKTKQRECKRCGAQGDVHEEKETDVAIAVQITTDAFLDGYDRALIISADSDLAPALRTVRQHFPRKALNVIAPPGRKGHARDLQPLFEITAGRLAKCLLPATATAEDGTVIFTRPPSYDPPV</sequence>
<dbReference type="RefSeq" id="WP_015934082.1">
    <property type="nucleotide sequence ID" value="NC_011892.1"/>
</dbReference>
<evidence type="ECO:0000313" key="2">
    <source>
        <dbReference type="EMBL" id="ACL62539.1"/>
    </source>
</evidence>
<keyword evidence="3" id="KW-1185">Reference proteome</keyword>
<evidence type="ECO:0000259" key="1">
    <source>
        <dbReference type="Pfam" id="PF01936"/>
    </source>
</evidence>
<protein>
    <recommendedName>
        <fullName evidence="1">NYN domain-containing protein</fullName>
    </recommendedName>
</protein>
<name>B8IVU9_METNO</name>
<dbReference type="KEGG" id="mno:Mnod_8422"/>
<dbReference type="Proteomes" id="UP000008207">
    <property type="component" value="Plasmid pMNOD01"/>
</dbReference>
<accession>B8IVU9</accession>
<dbReference type="HOGENOM" id="CLU_076076_2_0_5"/>
<geneLocation type="plasmid" evidence="2 3">
    <name>pMNOD01</name>
</geneLocation>
<dbReference type="InterPro" id="IPR021139">
    <property type="entry name" value="NYN"/>
</dbReference>
<keyword evidence="2" id="KW-0614">Plasmid</keyword>